<sequence>MSNLPYVLQCTAIASLGGLLFGYDWVVISGAKPFYEPYFGLSGSEQAWASGFAVSSALVGCLLGALSSGKLAQRWGRRNLLVVAGLVFLSSSLWTAVSGEYWSFVSSRVFGGIGIGIASGISPLYIAEISPARHRGSLVAVYQLAIVVGILLAQIVNLCIYQSSPVPIEYTDAAVGKTWAGQAGWRWMFAAESVPAVLLFGLGFMLPKSPRWLYMNGRKEQAESILNKLVGRDAHATLQEISNIFDQRSSVKIDQRPVHRARLWLGVFLAVFQQWCGINIVFNYADEIFQAANFALGELMFSIVLTGTVNLLFTILAMRWVDRIGRRTLMIGGAMGLFVAFSILGFLFFSQQAGVIFLLLLLVSISIYAATLAPITWVLLSELFPIEHRSQMLSWSVSALWVACFLLTITFKPMSVAMGIASTFWLYSAICLTGAVLMFFVLPETKGKSLEMLEAKLEL</sequence>
<feature type="domain" description="Major facilitator superfamily (MFS) profile" evidence="11">
    <location>
        <begin position="10"/>
        <end position="446"/>
    </location>
</feature>
<dbReference type="InterPro" id="IPR020846">
    <property type="entry name" value="MFS_dom"/>
</dbReference>
<feature type="transmembrane region" description="Helical" evidence="10">
    <location>
        <begin position="184"/>
        <end position="206"/>
    </location>
</feature>
<keyword evidence="7 10" id="KW-1133">Transmembrane helix</keyword>
<dbReference type="InterPro" id="IPR003663">
    <property type="entry name" value="Sugar/inositol_transpt"/>
</dbReference>
<dbReference type="Pfam" id="PF00083">
    <property type="entry name" value="Sugar_tr"/>
    <property type="match status" value="1"/>
</dbReference>
<dbReference type="SUPFAM" id="SSF103473">
    <property type="entry name" value="MFS general substrate transporter"/>
    <property type="match status" value="1"/>
</dbReference>
<feature type="transmembrane region" description="Helical" evidence="10">
    <location>
        <begin position="139"/>
        <end position="164"/>
    </location>
</feature>
<evidence type="ECO:0000256" key="6">
    <source>
        <dbReference type="ARBA" id="ARBA00022692"/>
    </source>
</evidence>
<evidence type="ECO:0000313" key="13">
    <source>
        <dbReference type="Proteomes" id="UP000322214"/>
    </source>
</evidence>
<keyword evidence="5" id="KW-0762">Sugar transport</keyword>
<keyword evidence="4" id="KW-1003">Cell membrane</keyword>
<feature type="transmembrane region" description="Helical" evidence="10">
    <location>
        <begin position="48"/>
        <end position="67"/>
    </location>
</feature>
<feature type="transmembrane region" description="Helical" evidence="10">
    <location>
        <begin position="355"/>
        <end position="380"/>
    </location>
</feature>
<evidence type="ECO:0000256" key="8">
    <source>
        <dbReference type="ARBA" id="ARBA00023136"/>
    </source>
</evidence>
<reference evidence="12 13" key="1">
    <citation type="submission" date="2019-08" db="EMBL/GenBank/DDBJ databases">
        <title>Deep-cultivation of Planctomycetes and their phenomic and genomic characterization uncovers novel biology.</title>
        <authorList>
            <person name="Wiegand S."/>
            <person name="Jogler M."/>
            <person name="Boedeker C."/>
            <person name="Pinto D."/>
            <person name="Vollmers J."/>
            <person name="Rivas-Marin E."/>
            <person name="Kohn T."/>
            <person name="Peeters S.H."/>
            <person name="Heuer A."/>
            <person name="Rast P."/>
            <person name="Oberbeckmann S."/>
            <person name="Bunk B."/>
            <person name="Jeske O."/>
            <person name="Meyerdierks A."/>
            <person name="Storesund J.E."/>
            <person name="Kallscheuer N."/>
            <person name="Luecker S."/>
            <person name="Lage O.M."/>
            <person name="Pohl T."/>
            <person name="Merkel B.J."/>
            <person name="Hornburger P."/>
            <person name="Mueller R.-W."/>
            <person name="Bruemmer F."/>
            <person name="Labrenz M."/>
            <person name="Spormann A.M."/>
            <person name="Op den Camp H."/>
            <person name="Overmann J."/>
            <person name="Amann R."/>
            <person name="Jetten M.S.M."/>
            <person name="Mascher T."/>
            <person name="Medema M.H."/>
            <person name="Devos D.P."/>
            <person name="Kaster A.-K."/>
            <person name="Ovreas L."/>
            <person name="Rohde M."/>
            <person name="Galperin M.Y."/>
            <person name="Jogler C."/>
        </authorList>
    </citation>
    <scope>NUCLEOTIDE SEQUENCE [LARGE SCALE GENOMIC DNA]</scope>
    <source>
        <strain evidence="12 13">FC18</strain>
    </source>
</reference>
<feature type="transmembrane region" description="Helical" evidence="10">
    <location>
        <begin position="392"/>
        <end position="411"/>
    </location>
</feature>
<dbReference type="RefSeq" id="WP_075082099.1">
    <property type="nucleotide sequence ID" value="NZ_CP042912.1"/>
</dbReference>
<feature type="transmembrane region" description="Helical" evidence="10">
    <location>
        <begin position="294"/>
        <end position="317"/>
    </location>
</feature>
<feature type="transmembrane region" description="Helical" evidence="10">
    <location>
        <begin position="7"/>
        <end position="28"/>
    </location>
</feature>
<feature type="transmembrane region" description="Helical" evidence="10">
    <location>
        <begin position="423"/>
        <end position="442"/>
    </location>
</feature>
<dbReference type="OrthoDB" id="9783823at2"/>
<dbReference type="AlphaFoldDB" id="A0A5B9PD14"/>
<keyword evidence="3 9" id="KW-0813">Transport</keyword>
<name>A0A5B9PD14_9BACT</name>
<dbReference type="InterPro" id="IPR005829">
    <property type="entry name" value="Sugar_transporter_CS"/>
</dbReference>
<dbReference type="InterPro" id="IPR050814">
    <property type="entry name" value="Myo-inositol_Transporter"/>
</dbReference>
<evidence type="ECO:0000256" key="1">
    <source>
        <dbReference type="ARBA" id="ARBA00004651"/>
    </source>
</evidence>
<dbReference type="PANTHER" id="PTHR48020">
    <property type="entry name" value="PROTON MYO-INOSITOL COTRANSPORTER"/>
    <property type="match status" value="1"/>
</dbReference>
<dbReference type="GO" id="GO:0022857">
    <property type="term" value="F:transmembrane transporter activity"/>
    <property type="evidence" value="ECO:0007669"/>
    <property type="project" value="InterPro"/>
</dbReference>
<dbReference type="Gene3D" id="1.20.1250.20">
    <property type="entry name" value="MFS general substrate transporter like domains"/>
    <property type="match status" value="2"/>
</dbReference>
<dbReference type="PROSITE" id="PS00216">
    <property type="entry name" value="SUGAR_TRANSPORT_1"/>
    <property type="match status" value="1"/>
</dbReference>
<dbReference type="FunFam" id="1.20.1250.20:FF:000122">
    <property type="entry name" value="D-xylose transporter XylE"/>
    <property type="match status" value="1"/>
</dbReference>
<dbReference type="PROSITE" id="PS50850">
    <property type="entry name" value="MFS"/>
    <property type="match status" value="1"/>
</dbReference>
<dbReference type="PROSITE" id="PS00217">
    <property type="entry name" value="SUGAR_TRANSPORT_2"/>
    <property type="match status" value="1"/>
</dbReference>
<keyword evidence="13" id="KW-1185">Reference proteome</keyword>
<keyword evidence="6 10" id="KW-0812">Transmembrane</keyword>
<keyword evidence="8 10" id="KW-0472">Membrane</keyword>
<evidence type="ECO:0000313" key="12">
    <source>
        <dbReference type="EMBL" id="QEG23409.1"/>
    </source>
</evidence>
<dbReference type="InterPro" id="IPR005828">
    <property type="entry name" value="MFS_sugar_transport-like"/>
</dbReference>
<evidence type="ECO:0000259" key="11">
    <source>
        <dbReference type="PROSITE" id="PS50850"/>
    </source>
</evidence>
<evidence type="ECO:0000256" key="4">
    <source>
        <dbReference type="ARBA" id="ARBA00022475"/>
    </source>
</evidence>
<evidence type="ECO:0000256" key="10">
    <source>
        <dbReference type="SAM" id="Phobius"/>
    </source>
</evidence>
<feature type="transmembrane region" description="Helical" evidence="10">
    <location>
        <begin position="109"/>
        <end position="127"/>
    </location>
</feature>
<comment type="similarity">
    <text evidence="2 9">Belongs to the major facilitator superfamily. Sugar transporter (TC 2.A.1.1) family.</text>
</comment>
<accession>A0A5B9PD14</accession>
<dbReference type="PANTHER" id="PTHR48020:SF12">
    <property type="entry name" value="PROTON MYO-INOSITOL COTRANSPORTER"/>
    <property type="match status" value="1"/>
</dbReference>
<proteinExistence type="inferred from homology"/>
<organism evidence="12 13">
    <name type="scientific">Mariniblastus fucicola</name>
    <dbReference type="NCBI Taxonomy" id="980251"/>
    <lineage>
        <taxon>Bacteria</taxon>
        <taxon>Pseudomonadati</taxon>
        <taxon>Planctomycetota</taxon>
        <taxon>Planctomycetia</taxon>
        <taxon>Pirellulales</taxon>
        <taxon>Pirellulaceae</taxon>
        <taxon>Mariniblastus</taxon>
    </lineage>
</organism>
<dbReference type="STRING" id="980251.GCA_001642875_02767"/>
<evidence type="ECO:0000256" key="7">
    <source>
        <dbReference type="ARBA" id="ARBA00022989"/>
    </source>
</evidence>
<dbReference type="PRINTS" id="PR00171">
    <property type="entry name" value="SUGRTRNSPORT"/>
</dbReference>
<protein>
    <submittedName>
        <fullName evidence="12">D-xylose-proton symporter</fullName>
    </submittedName>
</protein>
<feature type="transmembrane region" description="Helical" evidence="10">
    <location>
        <begin position="79"/>
        <end position="97"/>
    </location>
</feature>
<evidence type="ECO:0000256" key="5">
    <source>
        <dbReference type="ARBA" id="ARBA00022597"/>
    </source>
</evidence>
<dbReference type="Proteomes" id="UP000322214">
    <property type="component" value="Chromosome"/>
</dbReference>
<dbReference type="KEGG" id="mff:MFFC18_33070"/>
<gene>
    <name evidence="12" type="primary">xylE</name>
    <name evidence="12" type="ORF">MFFC18_33070</name>
</gene>
<dbReference type="GO" id="GO:0005886">
    <property type="term" value="C:plasma membrane"/>
    <property type="evidence" value="ECO:0007669"/>
    <property type="project" value="UniProtKB-SubCell"/>
</dbReference>
<feature type="transmembrane region" description="Helical" evidence="10">
    <location>
        <begin position="263"/>
        <end position="282"/>
    </location>
</feature>
<dbReference type="InterPro" id="IPR036259">
    <property type="entry name" value="MFS_trans_sf"/>
</dbReference>
<dbReference type="NCBIfam" id="TIGR00879">
    <property type="entry name" value="SP"/>
    <property type="match status" value="1"/>
</dbReference>
<dbReference type="EMBL" id="CP042912">
    <property type="protein sequence ID" value="QEG23409.1"/>
    <property type="molecule type" value="Genomic_DNA"/>
</dbReference>
<feature type="transmembrane region" description="Helical" evidence="10">
    <location>
        <begin position="329"/>
        <end position="349"/>
    </location>
</feature>
<evidence type="ECO:0000256" key="9">
    <source>
        <dbReference type="RuleBase" id="RU003346"/>
    </source>
</evidence>
<evidence type="ECO:0000256" key="2">
    <source>
        <dbReference type="ARBA" id="ARBA00010992"/>
    </source>
</evidence>
<comment type="subcellular location">
    <subcellularLocation>
        <location evidence="1">Cell membrane</location>
        <topology evidence="1">Multi-pass membrane protein</topology>
    </subcellularLocation>
</comment>
<evidence type="ECO:0000256" key="3">
    <source>
        <dbReference type="ARBA" id="ARBA00022448"/>
    </source>
</evidence>